<comment type="caution">
    <text evidence="1">The sequence shown here is derived from an EMBL/GenBank/DDBJ whole genome shotgun (WGS) entry which is preliminary data.</text>
</comment>
<dbReference type="EMBL" id="CASHSV030000513">
    <property type="protein sequence ID" value="CAJ2666103.1"/>
    <property type="molecule type" value="Genomic_DNA"/>
</dbReference>
<organism evidence="1 2">
    <name type="scientific">Trifolium pratense</name>
    <name type="common">Red clover</name>
    <dbReference type="NCBI Taxonomy" id="57577"/>
    <lineage>
        <taxon>Eukaryota</taxon>
        <taxon>Viridiplantae</taxon>
        <taxon>Streptophyta</taxon>
        <taxon>Embryophyta</taxon>
        <taxon>Tracheophyta</taxon>
        <taxon>Spermatophyta</taxon>
        <taxon>Magnoliopsida</taxon>
        <taxon>eudicotyledons</taxon>
        <taxon>Gunneridae</taxon>
        <taxon>Pentapetalae</taxon>
        <taxon>rosids</taxon>
        <taxon>fabids</taxon>
        <taxon>Fabales</taxon>
        <taxon>Fabaceae</taxon>
        <taxon>Papilionoideae</taxon>
        <taxon>50 kb inversion clade</taxon>
        <taxon>NPAAA clade</taxon>
        <taxon>Hologalegina</taxon>
        <taxon>IRL clade</taxon>
        <taxon>Trifolieae</taxon>
        <taxon>Trifolium</taxon>
    </lineage>
</organism>
<proteinExistence type="predicted"/>
<gene>
    <name evidence="1" type="ORF">MILVUS5_LOCUS30962</name>
</gene>
<protein>
    <submittedName>
        <fullName evidence="1">Uncharacterized protein</fullName>
    </submittedName>
</protein>
<keyword evidence="2" id="KW-1185">Reference proteome</keyword>
<name>A0ACB0L9N2_TRIPR</name>
<dbReference type="Proteomes" id="UP001177021">
    <property type="component" value="Unassembled WGS sequence"/>
</dbReference>
<evidence type="ECO:0000313" key="1">
    <source>
        <dbReference type="EMBL" id="CAJ2666103.1"/>
    </source>
</evidence>
<accession>A0ACB0L9N2</accession>
<reference evidence="1" key="1">
    <citation type="submission" date="2023-10" db="EMBL/GenBank/DDBJ databases">
        <authorList>
            <person name="Rodriguez Cubillos JULIANA M."/>
            <person name="De Vega J."/>
        </authorList>
    </citation>
    <scope>NUCLEOTIDE SEQUENCE</scope>
</reference>
<evidence type="ECO:0000313" key="2">
    <source>
        <dbReference type="Proteomes" id="UP001177021"/>
    </source>
</evidence>
<sequence length="411" mass="46575">MTENQYNFHVKTVRTDIGPEFFMPLKSIFISRHVTYHEHILPYRNHNPPFQWSYHSFHSTSDDIPASDTVTPSTPIFDDDFLVTTQSHIPNSNSSPSSPSSPSSSPTPPPLPPDNNDIVIRKSTRLRSQPSHLNDYVCNLSDAHSKSSSRGMLYPISHFHSCVYLPTSHSKFVLSVNNDIEPSTYKQASLQDCWVQAMNAELHALQQNKTWILVDAPPNVRPIGSTWVYKVNHKAYGSIERYKARLVAKGYTQVEGSPGRGLFFSRTSKLQLLGFTNADSAGCLDTRQSTSGYCFFLGSSMISWRAKKQHMVAQSSSKAEYRALSFAACELQWLAYLLENLRVLCIKPPVLYCDNQSALHIAANPVFHERTKHLEVNCHFVREKLQQEIFKLLPIHTKSQLADFFAPKSFH</sequence>